<dbReference type="NCBIfam" id="TIGR03951">
    <property type="entry name" value="Fe_III_red_FhuF"/>
    <property type="match status" value="1"/>
</dbReference>
<dbReference type="EMBL" id="JAVDQT010000005">
    <property type="protein sequence ID" value="MDR6433469.1"/>
    <property type="molecule type" value="Genomic_DNA"/>
</dbReference>
<gene>
    <name evidence="2" type="ORF">J2782_003215</name>
</gene>
<evidence type="ECO:0000313" key="3">
    <source>
        <dbReference type="Proteomes" id="UP001184614"/>
    </source>
</evidence>
<proteinExistence type="predicted"/>
<evidence type="ECO:0000259" key="1">
    <source>
        <dbReference type="Pfam" id="PF06276"/>
    </source>
</evidence>
<sequence>MIRIFGDHFTGPLEELAENFFLISEATTDFEPALQIFNQDRLDKILKSFAKRYEESEPRAVASQWSKLYFSRLILPAAAAAILFDWQLRLDLSNICIALDDEGGNMRFGLPFKGIQNAANNSRERFSFLVDDHLRQVISVLSDVSGLPRKVLWSNAGNILENVVERSAALLRPEHQGVRDGQNYLTTRRFEDGSLNPLFEPVRYVDNDGVVQRKRRICCLRYFIPSLSICKTCPLEKT</sequence>
<evidence type="ECO:0000313" key="2">
    <source>
        <dbReference type="EMBL" id="MDR6433469.1"/>
    </source>
</evidence>
<accession>A0ABU1MBP4</accession>
<dbReference type="RefSeq" id="WP_310014307.1">
    <property type="nucleotide sequence ID" value="NZ_JAVDQT010000005.1"/>
</dbReference>
<reference evidence="2 3" key="1">
    <citation type="submission" date="2023-07" db="EMBL/GenBank/DDBJ databases">
        <title>Sorghum-associated microbial communities from plants grown in Nebraska, USA.</title>
        <authorList>
            <person name="Schachtman D."/>
        </authorList>
    </citation>
    <scope>NUCLEOTIDE SEQUENCE [LARGE SCALE GENOMIC DNA]</scope>
    <source>
        <strain evidence="2 3">DS1730</strain>
    </source>
</reference>
<dbReference type="PRINTS" id="PR01714">
    <property type="entry name" value="2FE2SRDCTASE"/>
</dbReference>
<organism evidence="2 3">
    <name type="scientific">Brucella pseudogrignonensis</name>
    <dbReference type="NCBI Taxonomy" id="419475"/>
    <lineage>
        <taxon>Bacteria</taxon>
        <taxon>Pseudomonadati</taxon>
        <taxon>Pseudomonadota</taxon>
        <taxon>Alphaproteobacteria</taxon>
        <taxon>Hyphomicrobiales</taxon>
        <taxon>Brucellaceae</taxon>
        <taxon>Brucella/Ochrobactrum group</taxon>
        <taxon>Brucella</taxon>
    </lineage>
</organism>
<comment type="caution">
    <text evidence="2">The sequence shown here is derived from an EMBL/GenBank/DDBJ whole genome shotgun (WGS) entry which is preliminary data.</text>
</comment>
<dbReference type="Pfam" id="PF06276">
    <property type="entry name" value="FhuF"/>
    <property type="match status" value="1"/>
</dbReference>
<keyword evidence="3" id="KW-1185">Reference proteome</keyword>
<dbReference type="InterPro" id="IPR022770">
    <property type="entry name" value="IucA/IucC-like_C"/>
</dbReference>
<feature type="domain" description="Aerobactin siderophore biosynthesis IucA/IucC-like C-terminal" evidence="1">
    <location>
        <begin position="63"/>
        <end position="208"/>
    </location>
</feature>
<name>A0ABU1MBP4_9HYPH</name>
<dbReference type="InterPro" id="IPR008090">
    <property type="entry name" value="Fe_iron_reduct"/>
</dbReference>
<protein>
    <submittedName>
        <fullName evidence="2">Ferric iron reductase protein FhuF</fullName>
    </submittedName>
</protein>
<dbReference type="Proteomes" id="UP001184614">
    <property type="component" value="Unassembled WGS sequence"/>
</dbReference>